<keyword evidence="7" id="KW-1185">Reference proteome</keyword>
<dbReference type="PANTHER" id="PTHR30537:SF20">
    <property type="entry name" value="TRANSCRIPTIONAL REGULATORY PROTEIN"/>
    <property type="match status" value="1"/>
</dbReference>
<dbReference type="InterPro" id="IPR036390">
    <property type="entry name" value="WH_DNA-bd_sf"/>
</dbReference>
<evidence type="ECO:0000313" key="7">
    <source>
        <dbReference type="Proteomes" id="UP000059419"/>
    </source>
</evidence>
<dbReference type="GO" id="GO:0003700">
    <property type="term" value="F:DNA-binding transcription factor activity"/>
    <property type="evidence" value="ECO:0007669"/>
    <property type="project" value="InterPro"/>
</dbReference>
<dbReference type="AlphaFoldDB" id="A0A0U5KZ46"/>
<evidence type="ECO:0000256" key="4">
    <source>
        <dbReference type="ARBA" id="ARBA00023163"/>
    </source>
</evidence>
<dbReference type="RefSeq" id="WP_067427644.1">
    <property type="nucleotide sequence ID" value="NZ_JACSXD010000002.1"/>
</dbReference>
<keyword evidence="3" id="KW-0238">DNA-binding</keyword>
<comment type="similarity">
    <text evidence="1">Belongs to the LysR transcriptional regulatory family.</text>
</comment>
<dbReference type="PANTHER" id="PTHR30537">
    <property type="entry name" value="HTH-TYPE TRANSCRIPTIONAL REGULATOR"/>
    <property type="match status" value="1"/>
</dbReference>
<dbReference type="SUPFAM" id="SSF53850">
    <property type="entry name" value="Periplasmic binding protein-like II"/>
    <property type="match status" value="1"/>
</dbReference>
<accession>A0A0U5KZ46</accession>
<dbReference type="KEGG" id="ege:EM595_0546"/>
<dbReference type="InterPro" id="IPR036388">
    <property type="entry name" value="WH-like_DNA-bd_sf"/>
</dbReference>
<sequence>MKITLEELRAWVTVVDTGSITAAAEQLHQTSSGISRALSRLESKLQTTLLHRTTRRLALTEEGTIFLEHARQILASVEQAEEQIAQRREMPAGRLRVNAATPFMLHVIVPLVAEFTEAYPLIQLELNTDDVLIDLLEQQTDIAIRIGELRDSSIRARSLGCSRLRLMATPAYLARHGTPRSVEELAQHRLIGFTQAEPHNTWPIWRQEGELLHIKPDLAASSGETIRQLVLAHQGIARMSDFVTHQDVANGRLVQVLEAETRDVRLPVNAVYYRNSTLSSRITCFLDFLQQKIDASKLL</sequence>
<keyword evidence="4" id="KW-0804">Transcription</keyword>
<organism evidence="6 7">
    <name type="scientific">Duffyella gerundensis</name>
    <dbReference type="NCBI Taxonomy" id="1619313"/>
    <lineage>
        <taxon>Bacteria</taxon>
        <taxon>Pseudomonadati</taxon>
        <taxon>Pseudomonadota</taxon>
        <taxon>Gammaproteobacteria</taxon>
        <taxon>Enterobacterales</taxon>
        <taxon>Erwiniaceae</taxon>
        <taxon>Duffyella</taxon>
    </lineage>
</organism>
<dbReference type="OrthoDB" id="9786526at2"/>
<dbReference type="Proteomes" id="UP000059419">
    <property type="component" value="Chromosome 1"/>
</dbReference>
<evidence type="ECO:0000256" key="2">
    <source>
        <dbReference type="ARBA" id="ARBA00023015"/>
    </source>
</evidence>
<evidence type="ECO:0000256" key="1">
    <source>
        <dbReference type="ARBA" id="ARBA00009437"/>
    </source>
</evidence>
<dbReference type="Gene3D" id="3.40.190.10">
    <property type="entry name" value="Periplasmic binding protein-like II"/>
    <property type="match status" value="2"/>
</dbReference>
<dbReference type="SUPFAM" id="SSF46785">
    <property type="entry name" value="Winged helix' DNA-binding domain"/>
    <property type="match status" value="1"/>
</dbReference>
<dbReference type="STRING" id="1619313.EM595_0546"/>
<reference evidence="7" key="1">
    <citation type="submission" date="2015-11" db="EMBL/GenBank/DDBJ databases">
        <authorList>
            <person name="Blom J."/>
        </authorList>
    </citation>
    <scope>NUCLEOTIDE SEQUENCE [LARGE SCALE GENOMIC DNA]</scope>
</reference>
<dbReference type="Pfam" id="PF00126">
    <property type="entry name" value="HTH_1"/>
    <property type="match status" value="1"/>
</dbReference>
<dbReference type="PATRIC" id="fig|1619313.3.peg.567"/>
<proteinExistence type="inferred from homology"/>
<feature type="domain" description="HTH lysR-type" evidence="5">
    <location>
        <begin position="3"/>
        <end position="60"/>
    </location>
</feature>
<evidence type="ECO:0000256" key="3">
    <source>
        <dbReference type="ARBA" id="ARBA00023125"/>
    </source>
</evidence>
<dbReference type="InterPro" id="IPR000847">
    <property type="entry name" value="LysR_HTH_N"/>
</dbReference>
<evidence type="ECO:0000313" key="6">
    <source>
        <dbReference type="EMBL" id="CUU22783.1"/>
    </source>
</evidence>
<dbReference type="FunFam" id="1.10.10.10:FF:000001">
    <property type="entry name" value="LysR family transcriptional regulator"/>
    <property type="match status" value="1"/>
</dbReference>
<dbReference type="Pfam" id="PF03466">
    <property type="entry name" value="LysR_substrate"/>
    <property type="match status" value="1"/>
</dbReference>
<dbReference type="GO" id="GO:0043565">
    <property type="term" value="F:sequence-specific DNA binding"/>
    <property type="evidence" value="ECO:0007669"/>
    <property type="project" value="TreeGrafter"/>
</dbReference>
<dbReference type="InterPro" id="IPR058163">
    <property type="entry name" value="LysR-type_TF_proteobact-type"/>
</dbReference>
<gene>
    <name evidence="6" type="primary">yafC</name>
    <name evidence="6" type="ORF">EM595_0546</name>
</gene>
<dbReference type="Gene3D" id="1.10.10.10">
    <property type="entry name" value="Winged helix-like DNA-binding domain superfamily/Winged helix DNA-binding domain"/>
    <property type="match status" value="1"/>
</dbReference>
<dbReference type="EMBL" id="LN907827">
    <property type="protein sequence ID" value="CUU22783.1"/>
    <property type="molecule type" value="Genomic_DNA"/>
</dbReference>
<dbReference type="GO" id="GO:0006351">
    <property type="term" value="P:DNA-templated transcription"/>
    <property type="evidence" value="ECO:0007669"/>
    <property type="project" value="TreeGrafter"/>
</dbReference>
<keyword evidence="2" id="KW-0805">Transcription regulation</keyword>
<name>A0A0U5KZ46_9GAMM</name>
<protein>
    <submittedName>
        <fullName evidence="6">Putative HTH-type transcriptional regulator YafC</fullName>
    </submittedName>
</protein>
<dbReference type="PROSITE" id="PS50931">
    <property type="entry name" value="HTH_LYSR"/>
    <property type="match status" value="1"/>
</dbReference>
<dbReference type="InterPro" id="IPR005119">
    <property type="entry name" value="LysR_subst-bd"/>
</dbReference>
<evidence type="ECO:0000259" key="5">
    <source>
        <dbReference type="PROSITE" id="PS50931"/>
    </source>
</evidence>